<dbReference type="OrthoDB" id="8901155at2"/>
<dbReference type="GO" id="GO:0042602">
    <property type="term" value="F:riboflavin reductase (NADPH) activity"/>
    <property type="evidence" value="ECO:0007669"/>
    <property type="project" value="TreeGrafter"/>
</dbReference>
<dbReference type="PANTHER" id="PTHR30466">
    <property type="entry name" value="FLAVIN REDUCTASE"/>
    <property type="match status" value="1"/>
</dbReference>
<organism evidence="3 4">
    <name type="scientific">Cryobacterium melibiosiphilum</name>
    <dbReference type="NCBI Taxonomy" id="995039"/>
    <lineage>
        <taxon>Bacteria</taxon>
        <taxon>Bacillati</taxon>
        <taxon>Actinomycetota</taxon>
        <taxon>Actinomycetes</taxon>
        <taxon>Micrococcales</taxon>
        <taxon>Microbacteriaceae</taxon>
        <taxon>Cryobacterium</taxon>
    </lineage>
</organism>
<protein>
    <submittedName>
        <fullName evidence="3">Flavin reductase</fullName>
    </submittedName>
</protein>
<name>A0A3A5MPJ7_9MICO</name>
<dbReference type="InterPro" id="IPR002563">
    <property type="entry name" value="Flavin_Rdtase-like_dom"/>
</dbReference>
<sequence length="166" mass="17554">MEQTAAAETRSRQELFKSAFREHPAGVAVISAMSAAGPVGLTASSVASVAVDPMTLSFSVTRTNGSAGGLLEAQTISVHLLGEHHVDLADAFARSGAPRFTPEQGWSAFEGGEPLLDDARATLLCRVTHIIKVGSSSVVLAEVLDIRIGEPAPPLIYHDRHFRRLA</sequence>
<evidence type="ECO:0000313" key="4">
    <source>
        <dbReference type="Proteomes" id="UP000272015"/>
    </source>
</evidence>
<dbReference type="GO" id="GO:0006208">
    <property type="term" value="P:pyrimidine nucleobase catabolic process"/>
    <property type="evidence" value="ECO:0007669"/>
    <property type="project" value="TreeGrafter"/>
</dbReference>
<dbReference type="InterPro" id="IPR050268">
    <property type="entry name" value="NADH-dep_flavin_reductase"/>
</dbReference>
<dbReference type="RefSeq" id="WP_119974353.1">
    <property type="nucleotide sequence ID" value="NZ_JBHSQA010000003.1"/>
</dbReference>
<dbReference type="SMART" id="SM00903">
    <property type="entry name" value="Flavin_Reduct"/>
    <property type="match status" value="1"/>
</dbReference>
<comment type="caution">
    <text evidence="3">The sequence shown here is derived from an EMBL/GenBank/DDBJ whole genome shotgun (WGS) entry which is preliminary data.</text>
</comment>
<dbReference type="AlphaFoldDB" id="A0A3A5MPJ7"/>
<dbReference type="Gene3D" id="2.30.110.10">
    <property type="entry name" value="Electron Transport, Fmn-binding Protein, Chain A"/>
    <property type="match status" value="1"/>
</dbReference>
<dbReference type="Proteomes" id="UP000272015">
    <property type="component" value="Unassembled WGS sequence"/>
</dbReference>
<dbReference type="PANTHER" id="PTHR30466:SF1">
    <property type="entry name" value="FMN REDUCTASE (NADH) RUTF"/>
    <property type="match status" value="1"/>
</dbReference>
<feature type="domain" description="Flavin reductase like" evidence="2">
    <location>
        <begin position="20"/>
        <end position="164"/>
    </location>
</feature>
<gene>
    <name evidence="3" type="ORF">D6T64_08865</name>
</gene>
<evidence type="ECO:0000259" key="2">
    <source>
        <dbReference type="SMART" id="SM00903"/>
    </source>
</evidence>
<dbReference type="GO" id="GO:0010181">
    <property type="term" value="F:FMN binding"/>
    <property type="evidence" value="ECO:0007669"/>
    <property type="project" value="InterPro"/>
</dbReference>
<keyword evidence="4" id="KW-1185">Reference proteome</keyword>
<proteinExistence type="predicted"/>
<dbReference type="EMBL" id="QZVS01000079">
    <property type="protein sequence ID" value="RJT88883.1"/>
    <property type="molecule type" value="Genomic_DNA"/>
</dbReference>
<reference evidence="3 4" key="1">
    <citation type="submission" date="2018-09" db="EMBL/GenBank/DDBJ databases">
        <title>Novel species of Cryobacterium.</title>
        <authorList>
            <person name="Liu Q."/>
            <person name="Xin Y.-H."/>
        </authorList>
    </citation>
    <scope>NUCLEOTIDE SEQUENCE [LARGE SCALE GENOMIC DNA]</scope>
    <source>
        <strain evidence="3 4">Hh39</strain>
    </source>
</reference>
<evidence type="ECO:0000256" key="1">
    <source>
        <dbReference type="ARBA" id="ARBA00023002"/>
    </source>
</evidence>
<accession>A0A3A5MPJ7</accession>
<dbReference type="Pfam" id="PF01613">
    <property type="entry name" value="Flavin_Reduct"/>
    <property type="match status" value="1"/>
</dbReference>
<keyword evidence="1" id="KW-0560">Oxidoreductase</keyword>
<evidence type="ECO:0000313" key="3">
    <source>
        <dbReference type="EMBL" id="RJT88883.1"/>
    </source>
</evidence>
<dbReference type="SUPFAM" id="SSF50475">
    <property type="entry name" value="FMN-binding split barrel"/>
    <property type="match status" value="1"/>
</dbReference>
<dbReference type="InterPro" id="IPR012349">
    <property type="entry name" value="Split_barrel_FMN-bd"/>
</dbReference>